<dbReference type="VEuPathDB" id="FungiDB:ASPBRDRAFT_533371"/>
<organism evidence="3 4">
    <name type="scientific">Aspergillus brasiliensis (strain CBS 101740 / IMI 381727 / IBT 21946)</name>
    <dbReference type="NCBI Taxonomy" id="767769"/>
    <lineage>
        <taxon>Eukaryota</taxon>
        <taxon>Fungi</taxon>
        <taxon>Dikarya</taxon>
        <taxon>Ascomycota</taxon>
        <taxon>Pezizomycotina</taxon>
        <taxon>Eurotiomycetes</taxon>
        <taxon>Eurotiomycetidae</taxon>
        <taxon>Eurotiales</taxon>
        <taxon>Aspergillaceae</taxon>
        <taxon>Aspergillus</taxon>
        <taxon>Aspergillus subgen. Circumdati</taxon>
    </lineage>
</organism>
<evidence type="ECO:0000256" key="1">
    <source>
        <dbReference type="PROSITE-ProRule" id="PRU00042"/>
    </source>
</evidence>
<protein>
    <recommendedName>
        <fullName evidence="2">C2H2-type domain-containing protein</fullName>
    </recommendedName>
</protein>
<reference evidence="4" key="1">
    <citation type="journal article" date="2017" name="Genome Biol.">
        <title>Comparative genomics reveals high biological diversity and specific adaptations in the industrially and medically important fungal genus Aspergillus.</title>
        <authorList>
            <person name="de Vries R.P."/>
            <person name="Riley R."/>
            <person name="Wiebenga A."/>
            <person name="Aguilar-Osorio G."/>
            <person name="Amillis S."/>
            <person name="Uchima C.A."/>
            <person name="Anderluh G."/>
            <person name="Asadollahi M."/>
            <person name="Askin M."/>
            <person name="Barry K."/>
            <person name="Battaglia E."/>
            <person name="Bayram O."/>
            <person name="Benocci T."/>
            <person name="Braus-Stromeyer S.A."/>
            <person name="Caldana C."/>
            <person name="Canovas D."/>
            <person name="Cerqueira G.C."/>
            <person name="Chen F."/>
            <person name="Chen W."/>
            <person name="Choi C."/>
            <person name="Clum A."/>
            <person name="Dos Santos R.A."/>
            <person name="Damasio A.R."/>
            <person name="Diallinas G."/>
            <person name="Emri T."/>
            <person name="Fekete E."/>
            <person name="Flipphi M."/>
            <person name="Freyberg S."/>
            <person name="Gallo A."/>
            <person name="Gournas C."/>
            <person name="Habgood R."/>
            <person name="Hainaut M."/>
            <person name="Harispe M.L."/>
            <person name="Henrissat B."/>
            <person name="Hilden K.S."/>
            <person name="Hope R."/>
            <person name="Hossain A."/>
            <person name="Karabika E."/>
            <person name="Karaffa L."/>
            <person name="Karanyi Z."/>
            <person name="Krasevec N."/>
            <person name="Kuo A."/>
            <person name="Kusch H."/>
            <person name="LaButti K."/>
            <person name="Lagendijk E.L."/>
            <person name="Lapidus A."/>
            <person name="Levasseur A."/>
            <person name="Lindquist E."/>
            <person name="Lipzen A."/>
            <person name="Logrieco A.F."/>
            <person name="MacCabe A."/>
            <person name="Maekelae M.R."/>
            <person name="Malavazi I."/>
            <person name="Melin P."/>
            <person name="Meyer V."/>
            <person name="Mielnichuk N."/>
            <person name="Miskei M."/>
            <person name="Molnar A.P."/>
            <person name="Mule G."/>
            <person name="Ngan C.Y."/>
            <person name="Orejas M."/>
            <person name="Orosz E."/>
            <person name="Ouedraogo J.P."/>
            <person name="Overkamp K.M."/>
            <person name="Park H.-S."/>
            <person name="Perrone G."/>
            <person name="Piumi F."/>
            <person name="Punt P.J."/>
            <person name="Ram A.F."/>
            <person name="Ramon A."/>
            <person name="Rauscher S."/>
            <person name="Record E."/>
            <person name="Riano-Pachon D.M."/>
            <person name="Robert V."/>
            <person name="Roehrig J."/>
            <person name="Ruller R."/>
            <person name="Salamov A."/>
            <person name="Salih N.S."/>
            <person name="Samson R.A."/>
            <person name="Sandor E."/>
            <person name="Sanguinetti M."/>
            <person name="Schuetze T."/>
            <person name="Sepcic K."/>
            <person name="Shelest E."/>
            <person name="Sherlock G."/>
            <person name="Sophianopoulou V."/>
            <person name="Squina F.M."/>
            <person name="Sun H."/>
            <person name="Susca A."/>
            <person name="Todd R.B."/>
            <person name="Tsang A."/>
            <person name="Unkles S.E."/>
            <person name="van de Wiele N."/>
            <person name="van Rossen-Uffink D."/>
            <person name="Oliveira J.V."/>
            <person name="Vesth T.C."/>
            <person name="Visser J."/>
            <person name="Yu J.-H."/>
            <person name="Zhou M."/>
            <person name="Andersen M.R."/>
            <person name="Archer D.B."/>
            <person name="Baker S.E."/>
            <person name="Benoit I."/>
            <person name="Brakhage A.A."/>
            <person name="Braus G.H."/>
            <person name="Fischer R."/>
            <person name="Frisvad J.C."/>
            <person name="Goldman G.H."/>
            <person name="Houbraken J."/>
            <person name="Oakley B."/>
            <person name="Pocsi I."/>
            <person name="Scazzocchio C."/>
            <person name="Seiboth B."/>
            <person name="vanKuyk P.A."/>
            <person name="Wortman J."/>
            <person name="Dyer P.S."/>
            <person name="Grigoriev I.V."/>
        </authorList>
    </citation>
    <scope>NUCLEOTIDE SEQUENCE [LARGE SCALE GENOMIC DNA]</scope>
    <source>
        <strain evidence="4">CBS 101740 / IMI 381727 / IBT 21946</strain>
    </source>
</reference>
<sequence>MIAKPSIFRSVPVPSVRQTPRHFYCGLCTRSFESRTGLRQHDSAVHSWCTDCGQPFRSPEKARKHRLSRHGTSASWHGWRTLVVMVLLKIETYGSFCKEWTASCQQRPCGARMTNRLAPARGSAPQGALLDH</sequence>
<evidence type="ECO:0000259" key="2">
    <source>
        <dbReference type="PROSITE" id="PS50157"/>
    </source>
</evidence>
<dbReference type="Gene3D" id="3.30.160.60">
    <property type="entry name" value="Classic Zinc Finger"/>
    <property type="match status" value="1"/>
</dbReference>
<gene>
    <name evidence="3" type="ORF">ASPBRDRAFT_533371</name>
</gene>
<evidence type="ECO:0000313" key="3">
    <source>
        <dbReference type="EMBL" id="OJJ65522.1"/>
    </source>
</evidence>
<keyword evidence="1" id="KW-0479">Metal-binding</keyword>
<evidence type="ECO:0000313" key="4">
    <source>
        <dbReference type="Proteomes" id="UP000184499"/>
    </source>
</evidence>
<dbReference type="GO" id="GO:0008270">
    <property type="term" value="F:zinc ion binding"/>
    <property type="evidence" value="ECO:0007669"/>
    <property type="project" value="UniProtKB-KW"/>
</dbReference>
<keyword evidence="1" id="KW-0863">Zinc-finger</keyword>
<dbReference type="EMBL" id="KV878726">
    <property type="protein sequence ID" value="OJJ65522.1"/>
    <property type="molecule type" value="Genomic_DNA"/>
</dbReference>
<dbReference type="AlphaFoldDB" id="A0A1L9U1J5"/>
<name>A0A1L9U1J5_ASPBC</name>
<dbReference type="Pfam" id="PF00096">
    <property type="entry name" value="zf-C2H2"/>
    <property type="match status" value="1"/>
</dbReference>
<dbReference type="PROSITE" id="PS00028">
    <property type="entry name" value="ZINC_FINGER_C2H2_1"/>
    <property type="match status" value="2"/>
</dbReference>
<proteinExistence type="predicted"/>
<feature type="domain" description="C2H2-type" evidence="2">
    <location>
        <begin position="23"/>
        <end position="47"/>
    </location>
</feature>
<dbReference type="PROSITE" id="PS50157">
    <property type="entry name" value="ZINC_FINGER_C2H2_2"/>
    <property type="match status" value="1"/>
</dbReference>
<dbReference type="Proteomes" id="UP000184499">
    <property type="component" value="Unassembled WGS sequence"/>
</dbReference>
<dbReference type="InterPro" id="IPR013087">
    <property type="entry name" value="Znf_C2H2_type"/>
</dbReference>
<dbReference type="STRING" id="767769.A0A1L9U1J5"/>
<dbReference type="GeneID" id="93579541"/>
<dbReference type="SMART" id="SM00355">
    <property type="entry name" value="ZnF_C2H2"/>
    <property type="match status" value="2"/>
</dbReference>
<dbReference type="RefSeq" id="XP_067472773.1">
    <property type="nucleotide sequence ID" value="XM_067627053.1"/>
</dbReference>
<keyword evidence="4" id="KW-1185">Reference proteome</keyword>
<dbReference type="OrthoDB" id="4748970at2759"/>
<keyword evidence="1" id="KW-0862">Zinc</keyword>
<accession>A0A1L9U1J5</accession>